<dbReference type="AlphaFoldDB" id="A0AAV1Y222"/>
<dbReference type="Gene3D" id="1.20.1740.10">
    <property type="entry name" value="Amino acid/polyamine transporter I"/>
    <property type="match status" value="1"/>
</dbReference>
<keyword evidence="5 6" id="KW-0472">Membrane</keyword>
<sequence>MEIPIAGGSFAYLRVELGDFVTFIADGNIRLEYTISGATVARSWTSYFATLCNKSPHDFRIVVHDMDPNFGHLDPITIVVLTVITILIVFSIKGSSVFNYIASVIHVGVIIFIIIAGLINVNPQNYTPFAPFGVKGVFHASIVLFFAFVGFDAVSTMAEETENPARDIPIVLVGSMVMIILAYCLLAATLCLMQPYKTINVDAPFSVAFSVIGWDWAKYIVSLGAVKGMAIVLLVSVVGQARYLTHIARIHMMPPWFAHVNEKTRTPMNATISMLKRSAIKKRAIEESHEATVYEGEIRVYARSSKEVKFMWKENKSETFQRV</sequence>
<evidence type="ECO:0000313" key="7">
    <source>
        <dbReference type="EMBL" id="CAL0327840.1"/>
    </source>
</evidence>
<evidence type="ECO:0000256" key="3">
    <source>
        <dbReference type="ARBA" id="ARBA00022692"/>
    </source>
</evidence>
<reference evidence="7 8" key="1">
    <citation type="submission" date="2024-03" db="EMBL/GenBank/DDBJ databases">
        <authorList>
            <person name="Martinez-Hernandez J."/>
        </authorList>
    </citation>
    <scope>NUCLEOTIDE SEQUENCE [LARGE SCALE GENOMIC DNA]</scope>
</reference>
<dbReference type="GO" id="GO:0005313">
    <property type="term" value="F:L-glutamate transmembrane transporter activity"/>
    <property type="evidence" value="ECO:0007669"/>
    <property type="project" value="TreeGrafter"/>
</dbReference>
<organism evidence="7 8">
    <name type="scientific">Lupinus luteus</name>
    <name type="common">European yellow lupine</name>
    <dbReference type="NCBI Taxonomy" id="3873"/>
    <lineage>
        <taxon>Eukaryota</taxon>
        <taxon>Viridiplantae</taxon>
        <taxon>Streptophyta</taxon>
        <taxon>Embryophyta</taxon>
        <taxon>Tracheophyta</taxon>
        <taxon>Spermatophyta</taxon>
        <taxon>Magnoliopsida</taxon>
        <taxon>eudicotyledons</taxon>
        <taxon>Gunneridae</taxon>
        <taxon>Pentapetalae</taxon>
        <taxon>rosids</taxon>
        <taxon>fabids</taxon>
        <taxon>Fabales</taxon>
        <taxon>Fabaceae</taxon>
        <taxon>Papilionoideae</taxon>
        <taxon>50 kb inversion clade</taxon>
        <taxon>genistoids sensu lato</taxon>
        <taxon>core genistoids</taxon>
        <taxon>Genisteae</taxon>
        <taxon>Lupinus</taxon>
    </lineage>
</organism>
<comment type="caution">
    <text evidence="7">The sequence shown here is derived from an EMBL/GenBank/DDBJ whole genome shotgun (WGS) entry which is preliminary data.</text>
</comment>
<dbReference type="GO" id="GO:0005886">
    <property type="term" value="C:plasma membrane"/>
    <property type="evidence" value="ECO:0007669"/>
    <property type="project" value="TreeGrafter"/>
</dbReference>
<dbReference type="Proteomes" id="UP001497480">
    <property type="component" value="Unassembled WGS sequence"/>
</dbReference>
<feature type="transmembrane region" description="Helical" evidence="6">
    <location>
        <begin position="216"/>
        <end position="239"/>
    </location>
</feature>
<protein>
    <submittedName>
        <fullName evidence="7">Uncharacterized protein</fullName>
    </submittedName>
</protein>
<dbReference type="GO" id="GO:0015189">
    <property type="term" value="F:L-lysine transmembrane transporter activity"/>
    <property type="evidence" value="ECO:0007669"/>
    <property type="project" value="TreeGrafter"/>
</dbReference>
<comment type="subcellular location">
    <subcellularLocation>
        <location evidence="1">Membrane</location>
        <topology evidence="1">Multi-pass membrane protein</topology>
    </subcellularLocation>
</comment>
<feature type="transmembrane region" description="Helical" evidence="6">
    <location>
        <begin position="97"/>
        <end position="118"/>
    </location>
</feature>
<evidence type="ECO:0000256" key="5">
    <source>
        <dbReference type="ARBA" id="ARBA00023136"/>
    </source>
</evidence>
<dbReference type="PANTHER" id="PTHR43243">
    <property type="entry name" value="INNER MEMBRANE TRANSPORTER YGJI-RELATED"/>
    <property type="match status" value="1"/>
</dbReference>
<evidence type="ECO:0000256" key="1">
    <source>
        <dbReference type="ARBA" id="ARBA00004141"/>
    </source>
</evidence>
<evidence type="ECO:0000256" key="2">
    <source>
        <dbReference type="ARBA" id="ARBA00008572"/>
    </source>
</evidence>
<keyword evidence="8" id="KW-1185">Reference proteome</keyword>
<proteinExistence type="inferred from homology"/>
<keyword evidence="3 6" id="KW-0812">Transmembrane</keyword>
<feature type="transmembrane region" description="Helical" evidence="6">
    <location>
        <begin position="170"/>
        <end position="196"/>
    </location>
</feature>
<dbReference type="Pfam" id="PF13520">
    <property type="entry name" value="AA_permease_2"/>
    <property type="match status" value="1"/>
</dbReference>
<evidence type="ECO:0000313" key="8">
    <source>
        <dbReference type="Proteomes" id="UP001497480"/>
    </source>
</evidence>
<dbReference type="InterPro" id="IPR002293">
    <property type="entry name" value="AA/rel_permease1"/>
</dbReference>
<keyword evidence="4 6" id="KW-1133">Transmembrane helix</keyword>
<dbReference type="PANTHER" id="PTHR43243:SF77">
    <property type="entry name" value="CATIONIC AMINO ACID TRANSPORTER"/>
    <property type="match status" value="1"/>
</dbReference>
<accession>A0AAV1Y222</accession>
<evidence type="ECO:0000256" key="6">
    <source>
        <dbReference type="SAM" id="Phobius"/>
    </source>
</evidence>
<comment type="similarity">
    <text evidence="2">Belongs to the amino acid-polyamine-organocation (APC) superfamily. Cationic amino acid transporter (CAT) (TC 2.A.3.3) family.</text>
</comment>
<name>A0AAV1Y222_LUPLU</name>
<evidence type="ECO:0000256" key="4">
    <source>
        <dbReference type="ARBA" id="ARBA00022989"/>
    </source>
</evidence>
<gene>
    <name evidence="7" type="ORF">LLUT_LOCUS28900</name>
</gene>
<dbReference type="EMBL" id="CAXHTB010000020">
    <property type="protein sequence ID" value="CAL0327840.1"/>
    <property type="molecule type" value="Genomic_DNA"/>
</dbReference>
<feature type="transmembrane region" description="Helical" evidence="6">
    <location>
        <begin position="138"/>
        <end position="158"/>
    </location>
</feature>
<feature type="transmembrane region" description="Helical" evidence="6">
    <location>
        <begin position="70"/>
        <end position="90"/>
    </location>
</feature>